<dbReference type="Proteomes" id="UP000319210">
    <property type="component" value="Unassembled WGS sequence"/>
</dbReference>
<organism evidence="1 2">
    <name type="scientific">Streptomyces cacaoi</name>
    <dbReference type="NCBI Taxonomy" id="1898"/>
    <lineage>
        <taxon>Bacteria</taxon>
        <taxon>Bacillati</taxon>
        <taxon>Actinomycetota</taxon>
        <taxon>Actinomycetes</taxon>
        <taxon>Kitasatosporales</taxon>
        <taxon>Streptomycetaceae</taxon>
        <taxon>Streptomyces</taxon>
    </lineage>
</organism>
<dbReference type="EMBL" id="BJMM01000002">
    <property type="protein sequence ID" value="GEB47709.1"/>
    <property type="molecule type" value="Genomic_DNA"/>
</dbReference>
<accession>A0A4Y3QRZ8</accession>
<dbReference type="AlphaFoldDB" id="A0A4Y3QRZ8"/>
<reference evidence="1 2" key="1">
    <citation type="submission" date="2019-06" db="EMBL/GenBank/DDBJ databases">
        <title>Whole genome shotgun sequence of Streptomyces cacaoi subsp. cacaoi NBRC 12748.</title>
        <authorList>
            <person name="Hosoyama A."/>
            <person name="Uohara A."/>
            <person name="Ohji S."/>
            <person name="Ichikawa N."/>
        </authorList>
    </citation>
    <scope>NUCLEOTIDE SEQUENCE [LARGE SCALE GENOMIC DNA]</scope>
    <source>
        <strain evidence="1 2">NBRC 12748</strain>
    </source>
</reference>
<protein>
    <submittedName>
        <fullName evidence="1">Uncharacterized protein</fullName>
    </submittedName>
</protein>
<sequence>MRREAAILSGGPAAGLRVTVTGRPPVLQVAWPCEVEAADEQSPRVVALYVYRRTSFAPEEPLRYGFDAASP</sequence>
<keyword evidence="2" id="KW-1185">Reference proteome</keyword>
<proteinExistence type="predicted"/>
<evidence type="ECO:0000313" key="2">
    <source>
        <dbReference type="Proteomes" id="UP000319210"/>
    </source>
</evidence>
<comment type="caution">
    <text evidence="1">The sequence shown here is derived from an EMBL/GenBank/DDBJ whole genome shotgun (WGS) entry which is preliminary data.</text>
</comment>
<name>A0A4Y3QRZ8_STRCI</name>
<evidence type="ECO:0000313" key="1">
    <source>
        <dbReference type="EMBL" id="GEB47709.1"/>
    </source>
</evidence>
<gene>
    <name evidence="1" type="ORF">SCA03_02600</name>
</gene>
<dbReference type="RefSeq" id="WP_030878071.1">
    <property type="nucleotide sequence ID" value="NZ_BJMM01000002.1"/>
</dbReference>